<evidence type="ECO:0000256" key="7">
    <source>
        <dbReference type="SAM" id="MobiDB-lite"/>
    </source>
</evidence>
<reference evidence="8 9" key="1">
    <citation type="submission" date="2014-09" db="EMBL/GenBank/DDBJ databases">
        <authorList>
            <person name="Ellenberger Sabrina"/>
        </authorList>
    </citation>
    <scope>NUCLEOTIDE SEQUENCE [LARGE SCALE GENOMIC DNA]</scope>
    <source>
        <strain evidence="8 9">CBS 412.66</strain>
    </source>
</reference>
<organism evidence="8 9">
    <name type="scientific">Parasitella parasitica</name>
    <dbReference type="NCBI Taxonomy" id="35722"/>
    <lineage>
        <taxon>Eukaryota</taxon>
        <taxon>Fungi</taxon>
        <taxon>Fungi incertae sedis</taxon>
        <taxon>Mucoromycota</taxon>
        <taxon>Mucoromycotina</taxon>
        <taxon>Mucoromycetes</taxon>
        <taxon>Mucorales</taxon>
        <taxon>Mucorineae</taxon>
        <taxon>Mucoraceae</taxon>
        <taxon>Parasitella</taxon>
    </lineage>
</organism>
<dbReference type="PROSITE" id="PS51152">
    <property type="entry name" value="NFYA_HAP2_2"/>
    <property type="match status" value="1"/>
</dbReference>
<keyword evidence="9" id="KW-1185">Reference proteome</keyword>
<dbReference type="Gene3D" id="6.10.250.2430">
    <property type="match status" value="1"/>
</dbReference>
<evidence type="ECO:0000313" key="8">
    <source>
        <dbReference type="EMBL" id="CEP14145.1"/>
    </source>
</evidence>
<evidence type="ECO:0000313" key="9">
    <source>
        <dbReference type="Proteomes" id="UP000054107"/>
    </source>
</evidence>
<dbReference type="Pfam" id="PF02045">
    <property type="entry name" value="CBFB_NFYA"/>
    <property type="match status" value="1"/>
</dbReference>
<sequence length="146" mass="16696">MTVPDSSLPSATVKAETVKDVKQITPGDTDAAVAAIVQVMAPTHTIPAPITKELPQEEPLYVNAKQYHRILKRRAARLKLEEHYKSSRSRKPYLHESRHKHAMRRPRGPGGRFLTAAEIAELEQQQHQQQQHQQQQQQQQQQTQTQ</sequence>
<comment type="function">
    <text evidence="6">Component of the sequence-specific heterotrimeric transcription factor (NF-Y) which specifically recognizes a 5'-CCAAT-3' box motif found in the promoters of its target genes.</text>
</comment>
<keyword evidence="5 6" id="KW-0539">Nucleus</keyword>
<gene>
    <name evidence="8" type="primary">PARPA_08308.1 scaffold 32756</name>
</gene>
<evidence type="ECO:0000256" key="6">
    <source>
        <dbReference type="RuleBase" id="RU367155"/>
    </source>
</evidence>
<dbReference type="GO" id="GO:0003700">
    <property type="term" value="F:DNA-binding transcription factor activity"/>
    <property type="evidence" value="ECO:0007669"/>
    <property type="project" value="UniProtKB-UniRule"/>
</dbReference>
<dbReference type="PRINTS" id="PR00616">
    <property type="entry name" value="CCAATSUBUNTB"/>
</dbReference>
<dbReference type="AlphaFoldDB" id="A0A0B7NFJ0"/>
<evidence type="ECO:0000256" key="1">
    <source>
        <dbReference type="ARBA" id="ARBA00004123"/>
    </source>
</evidence>
<keyword evidence="3 6" id="KW-0238">DNA-binding</keyword>
<accession>A0A0B7NFJ0</accession>
<dbReference type="PANTHER" id="PTHR12632">
    <property type="entry name" value="TRANSCRIPTION FACTOR NF-Y ALPHA-RELATED"/>
    <property type="match status" value="1"/>
</dbReference>
<proteinExistence type="inferred from homology"/>
<dbReference type="STRING" id="35722.A0A0B7NFJ0"/>
<feature type="compositionally biased region" description="Low complexity" evidence="7">
    <location>
        <begin position="125"/>
        <end position="146"/>
    </location>
</feature>
<dbReference type="SMART" id="SM00521">
    <property type="entry name" value="CBF"/>
    <property type="match status" value="1"/>
</dbReference>
<comment type="subunit">
    <text evidence="6">Heterotrimer.</text>
</comment>
<protein>
    <recommendedName>
        <fullName evidence="6">Transcriptional activator HAP2</fullName>
    </recommendedName>
</protein>
<dbReference type="Proteomes" id="UP000054107">
    <property type="component" value="Unassembled WGS sequence"/>
</dbReference>
<comment type="subcellular location">
    <subcellularLocation>
        <location evidence="1 6">Nucleus</location>
    </subcellularLocation>
</comment>
<dbReference type="GO" id="GO:0003677">
    <property type="term" value="F:DNA binding"/>
    <property type="evidence" value="ECO:0007669"/>
    <property type="project" value="UniProtKB-KW"/>
</dbReference>
<feature type="region of interest" description="Disordered" evidence="7">
    <location>
        <begin position="80"/>
        <end position="146"/>
    </location>
</feature>
<dbReference type="OrthoDB" id="1097733at2759"/>
<keyword evidence="2 6" id="KW-0805">Transcription regulation</keyword>
<evidence type="ECO:0000256" key="3">
    <source>
        <dbReference type="ARBA" id="ARBA00023125"/>
    </source>
</evidence>
<evidence type="ECO:0000256" key="5">
    <source>
        <dbReference type="ARBA" id="ARBA00023242"/>
    </source>
</evidence>
<comment type="similarity">
    <text evidence="6">Belongs to the NFYA/HAP2 subunit family.</text>
</comment>
<dbReference type="InterPro" id="IPR001289">
    <property type="entry name" value="NFYA"/>
</dbReference>
<dbReference type="GO" id="GO:0005634">
    <property type="term" value="C:nucleus"/>
    <property type="evidence" value="ECO:0007669"/>
    <property type="project" value="UniProtKB-SubCell"/>
</dbReference>
<evidence type="ECO:0000256" key="4">
    <source>
        <dbReference type="ARBA" id="ARBA00023163"/>
    </source>
</evidence>
<feature type="compositionally biased region" description="Basic residues" evidence="7">
    <location>
        <begin position="86"/>
        <end position="107"/>
    </location>
</feature>
<evidence type="ECO:0000256" key="2">
    <source>
        <dbReference type="ARBA" id="ARBA00023015"/>
    </source>
</evidence>
<name>A0A0B7NFJ0_9FUNG</name>
<dbReference type="EMBL" id="LN731032">
    <property type="protein sequence ID" value="CEP14145.1"/>
    <property type="molecule type" value="Genomic_DNA"/>
</dbReference>
<keyword evidence="4 6" id="KW-0804">Transcription</keyword>